<proteinExistence type="predicted"/>
<dbReference type="EMBL" id="JAHYIQ010000019">
    <property type="protein sequence ID" value="KAK1124137.1"/>
    <property type="molecule type" value="Genomic_DNA"/>
</dbReference>
<dbReference type="Proteomes" id="UP001177670">
    <property type="component" value="Unassembled WGS sequence"/>
</dbReference>
<sequence length="65" mass="7474">RMENNRKGKKEFPLDRKIRAGGNCLKRYAVKYGPYENLNNIVSLCNWATKHSELGNCLEITGNMD</sequence>
<gene>
    <name evidence="1" type="ORF">K0M31_007161</name>
</gene>
<feature type="non-terminal residue" evidence="1">
    <location>
        <position position="1"/>
    </location>
</feature>
<accession>A0AA40KKT9</accession>
<protein>
    <submittedName>
        <fullName evidence="1">Uncharacterized protein</fullName>
    </submittedName>
</protein>
<keyword evidence="2" id="KW-1185">Reference proteome</keyword>
<evidence type="ECO:0000313" key="1">
    <source>
        <dbReference type="EMBL" id="KAK1124137.1"/>
    </source>
</evidence>
<dbReference type="AlphaFoldDB" id="A0AA40KKT9"/>
<organism evidence="1 2">
    <name type="scientific">Melipona bicolor</name>
    <dbReference type="NCBI Taxonomy" id="60889"/>
    <lineage>
        <taxon>Eukaryota</taxon>
        <taxon>Metazoa</taxon>
        <taxon>Ecdysozoa</taxon>
        <taxon>Arthropoda</taxon>
        <taxon>Hexapoda</taxon>
        <taxon>Insecta</taxon>
        <taxon>Pterygota</taxon>
        <taxon>Neoptera</taxon>
        <taxon>Endopterygota</taxon>
        <taxon>Hymenoptera</taxon>
        <taxon>Apocrita</taxon>
        <taxon>Aculeata</taxon>
        <taxon>Apoidea</taxon>
        <taxon>Anthophila</taxon>
        <taxon>Apidae</taxon>
        <taxon>Melipona</taxon>
    </lineage>
</organism>
<name>A0AA40KKT9_9HYME</name>
<evidence type="ECO:0000313" key="2">
    <source>
        <dbReference type="Proteomes" id="UP001177670"/>
    </source>
</evidence>
<comment type="caution">
    <text evidence="1">The sequence shown here is derived from an EMBL/GenBank/DDBJ whole genome shotgun (WGS) entry which is preliminary data.</text>
</comment>
<reference evidence="1" key="1">
    <citation type="submission" date="2021-10" db="EMBL/GenBank/DDBJ databases">
        <title>Melipona bicolor Genome sequencing and assembly.</title>
        <authorList>
            <person name="Araujo N.S."/>
            <person name="Arias M.C."/>
        </authorList>
    </citation>
    <scope>NUCLEOTIDE SEQUENCE</scope>
    <source>
        <strain evidence="1">USP_2M_L1-L4_2017</strain>
        <tissue evidence="1">Whole body</tissue>
    </source>
</reference>